<dbReference type="AlphaFoldDB" id="A0A8X6IHY2"/>
<sequence length="198" mass="22141">MTLKADARAPNGSLQAHQDSENLDSKIPRLRVLLAHVFRKGITSTEQSRSLGFFWKKADDLAKEGSDDLIDSSDLLTYNQIYSKFKTDNNRTWKAPPSHDPYQQNGPGAALELKGDKKLQTAFTRLISVHTRGLIFLQGQKTFPVCLKCNVHQASSEHLLSCIVPEKNFILENPAMVYDFLLVNGLLDLSSIVLSQVE</sequence>
<evidence type="ECO:0000313" key="2">
    <source>
        <dbReference type="EMBL" id="GFS46700.1"/>
    </source>
</evidence>
<organism evidence="2 3">
    <name type="scientific">Trichonephila inaurata madagascariensis</name>
    <dbReference type="NCBI Taxonomy" id="2747483"/>
    <lineage>
        <taxon>Eukaryota</taxon>
        <taxon>Metazoa</taxon>
        <taxon>Ecdysozoa</taxon>
        <taxon>Arthropoda</taxon>
        <taxon>Chelicerata</taxon>
        <taxon>Arachnida</taxon>
        <taxon>Araneae</taxon>
        <taxon>Araneomorphae</taxon>
        <taxon>Entelegynae</taxon>
        <taxon>Araneoidea</taxon>
        <taxon>Nephilidae</taxon>
        <taxon>Trichonephila</taxon>
        <taxon>Trichonephila inaurata</taxon>
    </lineage>
</organism>
<gene>
    <name evidence="2" type="primary">AVEN_266175_1</name>
    <name evidence="2" type="ORF">TNIN_289501</name>
</gene>
<evidence type="ECO:0000313" key="3">
    <source>
        <dbReference type="Proteomes" id="UP000886998"/>
    </source>
</evidence>
<name>A0A8X6IHY2_9ARAC</name>
<proteinExistence type="predicted"/>
<protein>
    <submittedName>
        <fullName evidence="2">RNase H domain-containing protein</fullName>
    </submittedName>
</protein>
<reference evidence="2" key="1">
    <citation type="submission" date="2020-08" db="EMBL/GenBank/DDBJ databases">
        <title>Multicomponent nature underlies the extraordinary mechanical properties of spider dragline silk.</title>
        <authorList>
            <person name="Kono N."/>
            <person name="Nakamura H."/>
            <person name="Mori M."/>
            <person name="Yoshida Y."/>
            <person name="Ohtoshi R."/>
            <person name="Malay A.D."/>
            <person name="Moran D.A.P."/>
            <person name="Tomita M."/>
            <person name="Numata K."/>
            <person name="Arakawa K."/>
        </authorList>
    </citation>
    <scope>NUCLEOTIDE SEQUENCE</scope>
</reference>
<evidence type="ECO:0000256" key="1">
    <source>
        <dbReference type="SAM" id="MobiDB-lite"/>
    </source>
</evidence>
<feature type="region of interest" description="Disordered" evidence="1">
    <location>
        <begin position="1"/>
        <end position="20"/>
    </location>
</feature>
<dbReference type="EMBL" id="BMAV01026031">
    <property type="protein sequence ID" value="GFS46700.1"/>
    <property type="molecule type" value="Genomic_DNA"/>
</dbReference>
<accession>A0A8X6IHY2</accession>
<comment type="caution">
    <text evidence="2">The sequence shown here is derived from an EMBL/GenBank/DDBJ whole genome shotgun (WGS) entry which is preliminary data.</text>
</comment>
<dbReference type="Proteomes" id="UP000886998">
    <property type="component" value="Unassembled WGS sequence"/>
</dbReference>
<keyword evidence="3" id="KW-1185">Reference proteome</keyword>